<name>A0ABT9UN47_9MICC</name>
<dbReference type="EMBL" id="JAUSSY010000010">
    <property type="protein sequence ID" value="MDQ0119819.1"/>
    <property type="molecule type" value="Genomic_DNA"/>
</dbReference>
<proteinExistence type="predicted"/>
<keyword evidence="3" id="KW-1185">Reference proteome</keyword>
<protein>
    <submittedName>
        <fullName evidence="2">Uncharacterized protein</fullName>
    </submittedName>
</protein>
<sequence>MGFDPNEPEQRRRLRAAMKAADISISALWLKYFGLSGDAGEYEVEAYLQGLLSLPASQRDLLALAANELIEDLPRPRAPYSDDFSRQPGGSPAGRSDTGLPSNTGLSSNTGQSSDIEQSSDTGQAEDASGRGDGNGRSFLPDAEHDSDGGAGPGTTTPGP</sequence>
<accession>A0ABT9UN47</accession>
<organism evidence="2 3">
    <name type="scientific">Pseudarthrobacter defluvii</name>
    <dbReference type="NCBI Taxonomy" id="410837"/>
    <lineage>
        <taxon>Bacteria</taxon>
        <taxon>Bacillati</taxon>
        <taxon>Actinomycetota</taxon>
        <taxon>Actinomycetes</taxon>
        <taxon>Micrococcales</taxon>
        <taxon>Micrococcaceae</taxon>
        <taxon>Pseudarthrobacter</taxon>
    </lineage>
</organism>
<dbReference type="Proteomes" id="UP001226389">
    <property type="component" value="Unassembled WGS sequence"/>
</dbReference>
<dbReference type="RefSeq" id="WP_370871803.1">
    <property type="nucleotide sequence ID" value="NZ_JAUSSY010000010.1"/>
</dbReference>
<reference evidence="2 3" key="1">
    <citation type="submission" date="2023-07" db="EMBL/GenBank/DDBJ databases">
        <title>Sorghum-associated microbial communities from plants grown in Nebraska, USA.</title>
        <authorList>
            <person name="Schachtman D."/>
        </authorList>
    </citation>
    <scope>NUCLEOTIDE SEQUENCE [LARGE SCALE GENOMIC DNA]</scope>
    <source>
        <strain evidence="2 3">DS994</strain>
    </source>
</reference>
<gene>
    <name evidence="2" type="ORF">J2T22_003014</name>
</gene>
<comment type="caution">
    <text evidence="2">The sequence shown here is derived from an EMBL/GenBank/DDBJ whole genome shotgun (WGS) entry which is preliminary data.</text>
</comment>
<evidence type="ECO:0000313" key="3">
    <source>
        <dbReference type="Proteomes" id="UP001226389"/>
    </source>
</evidence>
<evidence type="ECO:0000256" key="1">
    <source>
        <dbReference type="SAM" id="MobiDB-lite"/>
    </source>
</evidence>
<evidence type="ECO:0000313" key="2">
    <source>
        <dbReference type="EMBL" id="MDQ0119819.1"/>
    </source>
</evidence>
<feature type="region of interest" description="Disordered" evidence="1">
    <location>
        <begin position="72"/>
        <end position="160"/>
    </location>
</feature>
<feature type="compositionally biased region" description="Polar residues" evidence="1">
    <location>
        <begin position="99"/>
        <end position="123"/>
    </location>
</feature>